<name>A0A9D1LDU8_9FIRM</name>
<organism evidence="2 3">
    <name type="scientific">Candidatus Fimenecus excrementigallinarum</name>
    <dbReference type="NCBI Taxonomy" id="2840816"/>
    <lineage>
        <taxon>Bacteria</taxon>
        <taxon>Bacillati</taxon>
        <taxon>Bacillota</taxon>
        <taxon>Clostridia</taxon>
        <taxon>Candidatus Fimenecus</taxon>
    </lineage>
</organism>
<dbReference type="InterPro" id="IPR049458">
    <property type="entry name" value="EpsG-like"/>
</dbReference>
<sequence>MTVYLLNIALLLFWGAVLLWIKPTRRKRLWFCIIAALQWILLSGLRAETVGADTVGYLRSFNEMKYTSLQRQLQLCWDYLVHGAEAKDPGYGLLVKLFQYVSDNYQAFLFFVAAVFIISMTVWIYRNSAMPCLSFIIYSILFYSFFSVTGHRQTLATA</sequence>
<gene>
    <name evidence="2" type="ORF">IAC53_04685</name>
</gene>
<feature type="transmembrane region" description="Helical" evidence="1">
    <location>
        <begin position="132"/>
        <end position="150"/>
    </location>
</feature>
<keyword evidence="1" id="KW-0812">Transmembrane</keyword>
<feature type="transmembrane region" description="Helical" evidence="1">
    <location>
        <begin position="105"/>
        <end position="125"/>
    </location>
</feature>
<proteinExistence type="predicted"/>
<dbReference type="Proteomes" id="UP000824071">
    <property type="component" value="Unassembled WGS sequence"/>
</dbReference>
<accession>A0A9D1LDU8</accession>
<evidence type="ECO:0000313" key="3">
    <source>
        <dbReference type="Proteomes" id="UP000824071"/>
    </source>
</evidence>
<reference evidence="2" key="2">
    <citation type="journal article" date="2021" name="PeerJ">
        <title>Extensive microbial diversity within the chicken gut microbiome revealed by metagenomics and culture.</title>
        <authorList>
            <person name="Gilroy R."/>
            <person name="Ravi A."/>
            <person name="Getino M."/>
            <person name="Pursley I."/>
            <person name="Horton D.L."/>
            <person name="Alikhan N.F."/>
            <person name="Baker D."/>
            <person name="Gharbi K."/>
            <person name="Hall N."/>
            <person name="Watson M."/>
            <person name="Adriaenssens E.M."/>
            <person name="Foster-Nyarko E."/>
            <person name="Jarju S."/>
            <person name="Secka A."/>
            <person name="Antonio M."/>
            <person name="Oren A."/>
            <person name="Chaudhuri R.R."/>
            <person name="La Ragione R."/>
            <person name="Hildebrand F."/>
            <person name="Pallen M.J."/>
        </authorList>
    </citation>
    <scope>NUCLEOTIDE SEQUENCE</scope>
    <source>
        <strain evidence="2">ChiGjej1B1-19959</strain>
    </source>
</reference>
<dbReference type="Pfam" id="PF14897">
    <property type="entry name" value="EpsG"/>
    <property type="match status" value="1"/>
</dbReference>
<feature type="transmembrane region" description="Helical" evidence="1">
    <location>
        <begin position="6"/>
        <end position="22"/>
    </location>
</feature>
<feature type="non-terminal residue" evidence="2">
    <location>
        <position position="158"/>
    </location>
</feature>
<dbReference type="EMBL" id="DVMW01000029">
    <property type="protein sequence ID" value="HIU35890.1"/>
    <property type="molecule type" value="Genomic_DNA"/>
</dbReference>
<feature type="transmembrane region" description="Helical" evidence="1">
    <location>
        <begin position="29"/>
        <end position="47"/>
    </location>
</feature>
<dbReference type="AlphaFoldDB" id="A0A9D1LDU8"/>
<comment type="caution">
    <text evidence="2">The sequence shown here is derived from an EMBL/GenBank/DDBJ whole genome shotgun (WGS) entry which is preliminary data.</text>
</comment>
<reference evidence="2" key="1">
    <citation type="submission" date="2020-10" db="EMBL/GenBank/DDBJ databases">
        <authorList>
            <person name="Gilroy R."/>
        </authorList>
    </citation>
    <scope>NUCLEOTIDE SEQUENCE</scope>
    <source>
        <strain evidence="2">ChiGjej1B1-19959</strain>
    </source>
</reference>
<keyword evidence="1" id="KW-0472">Membrane</keyword>
<evidence type="ECO:0000256" key="1">
    <source>
        <dbReference type="SAM" id="Phobius"/>
    </source>
</evidence>
<keyword evidence="1" id="KW-1133">Transmembrane helix</keyword>
<protein>
    <submittedName>
        <fullName evidence="2">EpsG family protein</fullName>
    </submittedName>
</protein>
<evidence type="ECO:0000313" key="2">
    <source>
        <dbReference type="EMBL" id="HIU35890.1"/>
    </source>
</evidence>